<dbReference type="GO" id="GO:0003677">
    <property type="term" value="F:DNA binding"/>
    <property type="evidence" value="ECO:0007669"/>
    <property type="project" value="InterPro"/>
</dbReference>
<sequence>MVCHRDIMEQISVKTIAVAIGAKIAAFHAGYQVVGTCKGAEPYKVGKRMTDILLEILNLNKTEIVSIDIISNQEFTEDECKRLRQSIKCGLINRLTVGDIQDKALVLQAVRVKDWLEAEIVRLSHLRDRASEKGRRKEYPLLLRKIQI</sequence>
<keyword evidence="3" id="KW-1185">Reference proteome</keyword>
<proteinExistence type="predicted"/>
<name>A0AAN9SY51_PSOTE</name>
<dbReference type="Pfam" id="PF03126">
    <property type="entry name" value="Plus-3"/>
    <property type="match status" value="1"/>
</dbReference>
<dbReference type="SMART" id="SM00719">
    <property type="entry name" value="Plus3"/>
    <property type="match status" value="1"/>
</dbReference>
<evidence type="ECO:0000259" key="1">
    <source>
        <dbReference type="SMART" id="SM00719"/>
    </source>
</evidence>
<dbReference type="Gene3D" id="3.90.70.200">
    <property type="entry name" value="Plus-3 domain"/>
    <property type="match status" value="1"/>
</dbReference>
<reference evidence="2 3" key="1">
    <citation type="submission" date="2024-01" db="EMBL/GenBank/DDBJ databases">
        <title>The genomes of 5 underutilized Papilionoideae crops provide insights into root nodulation and disease resistanc.</title>
        <authorList>
            <person name="Jiang F."/>
        </authorList>
    </citation>
    <scope>NUCLEOTIDE SEQUENCE [LARGE SCALE GENOMIC DNA]</scope>
    <source>
        <strain evidence="2">DUOXIRENSHENG_FW03</strain>
        <tissue evidence="2">Leaves</tissue>
    </source>
</reference>
<dbReference type="InterPro" id="IPR058668">
    <property type="entry name" value="NERD_dom"/>
</dbReference>
<accession>A0AAN9SY51</accession>
<dbReference type="Proteomes" id="UP001386955">
    <property type="component" value="Unassembled WGS sequence"/>
</dbReference>
<comment type="caution">
    <text evidence="2">The sequence shown here is derived from an EMBL/GenBank/DDBJ whole genome shotgun (WGS) entry which is preliminary data.</text>
</comment>
<dbReference type="EMBL" id="JAYMYS010000001">
    <property type="protein sequence ID" value="KAK7409795.1"/>
    <property type="molecule type" value="Genomic_DNA"/>
</dbReference>
<protein>
    <recommendedName>
        <fullName evidence="1">Plus3 domain-containing protein</fullName>
    </recommendedName>
</protein>
<dbReference type="InterPro" id="IPR004343">
    <property type="entry name" value="Plus-3_dom"/>
</dbReference>
<dbReference type="InterPro" id="IPR036128">
    <property type="entry name" value="Plus3-like_sf"/>
</dbReference>
<dbReference type="PANTHER" id="PTHR46695">
    <property type="entry name" value="ZINC FINGER CCCH DOMAIN-CONTAINING PROTEIN 44-RELATED"/>
    <property type="match status" value="1"/>
</dbReference>
<organism evidence="2 3">
    <name type="scientific">Psophocarpus tetragonolobus</name>
    <name type="common">Winged bean</name>
    <name type="synonym">Dolichos tetragonolobus</name>
    <dbReference type="NCBI Taxonomy" id="3891"/>
    <lineage>
        <taxon>Eukaryota</taxon>
        <taxon>Viridiplantae</taxon>
        <taxon>Streptophyta</taxon>
        <taxon>Embryophyta</taxon>
        <taxon>Tracheophyta</taxon>
        <taxon>Spermatophyta</taxon>
        <taxon>Magnoliopsida</taxon>
        <taxon>eudicotyledons</taxon>
        <taxon>Gunneridae</taxon>
        <taxon>Pentapetalae</taxon>
        <taxon>rosids</taxon>
        <taxon>fabids</taxon>
        <taxon>Fabales</taxon>
        <taxon>Fabaceae</taxon>
        <taxon>Papilionoideae</taxon>
        <taxon>50 kb inversion clade</taxon>
        <taxon>NPAAA clade</taxon>
        <taxon>indigoferoid/millettioid clade</taxon>
        <taxon>Phaseoleae</taxon>
        <taxon>Psophocarpus</taxon>
    </lineage>
</organism>
<dbReference type="PANTHER" id="PTHR46695:SF5">
    <property type="entry name" value="RNA POLYMERASE-ASSOCIATED PROTEIN RTF1 HOMOLOG"/>
    <property type="match status" value="1"/>
</dbReference>
<evidence type="ECO:0000313" key="2">
    <source>
        <dbReference type="EMBL" id="KAK7409795.1"/>
    </source>
</evidence>
<gene>
    <name evidence="2" type="ORF">VNO78_00116</name>
</gene>
<dbReference type="AlphaFoldDB" id="A0AAN9SY51"/>
<evidence type="ECO:0000313" key="3">
    <source>
        <dbReference type="Proteomes" id="UP001386955"/>
    </source>
</evidence>
<dbReference type="SUPFAM" id="SSF159042">
    <property type="entry name" value="Plus3-like"/>
    <property type="match status" value="1"/>
</dbReference>
<dbReference type="Pfam" id="PF25980">
    <property type="entry name" value="NERD_plant"/>
    <property type="match status" value="1"/>
</dbReference>
<feature type="domain" description="Plus3" evidence="1">
    <location>
        <begin position="2"/>
        <end position="89"/>
    </location>
</feature>